<feature type="domain" description="Methyltransferase FkbM" evidence="2">
    <location>
        <begin position="135"/>
        <end position="244"/>
    </location>
</feature>
<dbReference type="InterPro" id="IPR006342">
    <property type="entry name" value="FkbM_mtfrase"/>
</dbReference>
<keyword evidence="1" id="KW-0812">Transmembrane</keyword>
<dbReference type="GO" id="GO:0005886">
    <property type="term" value="C:plasma membrane"/>
    <property type="evidence" value="ECO:0007669"/>
    <property type="project" value="TreeGrafter"/>
</dbReference>
<evidence type="ECO:0000259" key="2">
    <source>
        <dbReference type="Pfam" id="PF05050"/>
    </source>
</evidence>
<dbReference type="GO" id="GO:0005789">
    <property type="term" value="C:endoplasmic reticulum membrane"/>
    <property type="evidence" value="ECO:0007669"/>
    <property type="project" value="TreeGrafter"/>
</dbReference>
<dbReference type="InterPro" id="IPR029063">
    <property type="entry name" value="SAM-dependent_MTases_sf"/>
</dbReference>
<dbReference type="PANTHER" id="PTHR34009">
    <property type="entry name" value="PROTEIN STAR"/>
    <property type="match status" value="1"/>
</dbReference>
<gene>
    <name evidence="3" type="ORF">SK128_027192</name>
</gene>
<dbReference type="Gene3D" id="3.40.50.150">
    <property type="entry name" value="Vaccinia Virus protein VP39"/>
    <property type="match status" value="1"/>
</dbReference>
<sequence>MTVNGNFRSIVRIPLVKVLFILTAICLIARISSNRSDIDTQDVAKLIQSQLNNGNPSPAFRTGGKVKRGTVEKLFNGTADDDPELVEYMREVKILPPSKQPYNLSRPKQVDASQFGQTRDLDRMLHNMTGGFFVEVGAHNGEDLSNTLYFERYRNWTGLLIEAGPPLFKKLVTKNRKAYAVNVCLSLKPEASIVNFITVGYNGRITGKTDAGASIQCVPLYTLMLALGRNQIDLFSLDIEGDELK</sequence>
<accession>A0AAN8W949</accession>
<feature type="transmembrane region" description="Helical" evidence="1">
    <location>
        <begin position="12"/>
        <end position="31"/>
    </location>
</feature>
<dbReference type="SUPFAM" id="SSF53335">
    <property type="entry name" value="S-adenosyl-L-methionine-dependent methyltransferases"/>
    <property type="match status" value="1"/>
</dbReference>
<dbReference type="PANTHER" id="PTHR34009:SF2">
    <property type="entry name" value="PROTEIN STAR"/>
    <property type="match status" value="1"/>
</dbReference>
<dbReference type="EMBL" id="JAXCGZ010023589">
    <property type="protein sequence ID" value="KAK7007466.1"/>
    <property type="molecule type" value="Genomic_DNA"/>
</dbReference>
<comment type="caution">
    <text evidence="3">The sequence shown here is derived from an EMBL/GenBank/DDBJ whole genome shotgun (WGS) entry which is preliminary data.</text>
</comment>
<organism evidence="3 4">
    <name type="scientific">Halocaridina rubra</name>
    <name type="common">Hawaiian red shrimp</name>
    <dbReference type="NCBI Taxonomy" id="373956"/>
    <lineage>
        <taxon>Eukaryota</taxon>
        <taxon>Metazoa</taxon>
        <taxon>Ecdysozoa</taxon>
        <taxon>Arthropoda</taxon>
        <taxon>Crustacea</taxon>
        <taxon>Multicrustacea</taxon>
        <taxon>Malacostraca</taxon>
        <taxon>Eumalacostraca</taxon>
        <taxon>Eucarida</taxon>
        <taxon>Decapoda</taxon>
        <taxon>Pleocyemata</taxon>
        <taxon>Caridea</taxon>
        <taxon>Atyoidea</taxon>
        <taxon>Atyidae</taxon>
        <taxon>Halocaridina</taxon>
    </lineage>
</organism>
<dbReference type="AlphaFoldDB" id="A0AAN8W949"/>
<keyword evidence="1" id="KW-0472">Membrane</keyword>
<dbReference type="InterPro" id="IPR053202">
    <property type="entry name" value="EGF_Rcpt_Signaling_Reg"/>
</dbReference>
<feature type="non-terminal residue" evidence="3">
    <location>
        <position position="245"/>
    </location>
</feature>
<protein>
    <recommendedName>
        <fullName evidence="2">Methyltransferase FkbM domain-containing protein</fullName>
    </recommendedName>
</protein>
<dbReference type="Proteomes" id="UP001381693">
    <property type="component" value="Unassembled WGS sequence"/>
</dbReference>
<reference evidence="3 4" key="1">
    <citation type="submission" date="2023-11" db="EMBL/GenBank/DDBJ databases">
        <title>Halocaridina rubra genome assembly.</title>
        <authorList>
            <person name="Smith C."/>
        </authorList>
    </citation>
    <scope>NUCLEOTIDE SEQUENCE [LARGE SCALE GENOMIC DNA]</scope>
    <source>
        <strain evidence="3">EP-1</strain>
        <tissue evidence="3">Whole</tissue>
    </source>
</reference>
<dbReference type="Pfam" id="PF05050">
    <property type="entry name" value="Methyltransf_21"/>
    <property type="match status" value="1"/>
</dbReference>
<name>A0AAN8W949_HALRR</name>
<evidence type="ECO:0000313" key="3">
    <source>
        <dbReference type="EMBL" id="KAK7007466.1"/>
    </source>
</evidence>
<dbReference type="GO" id="GO:0006888">
    <property type="term" value="P:endoplasmic reticulum to Golgi vesicle-mediated transport"/>
    <property type="evidence" value="ECO:0007669"/>
    <property type="project" value="TreeGrafter"/>
</dbReference>
<keyword evidence="4" id="KW-1185">Reference proteome</keyword>
<proteinExistence type="predicted"/>
<dbReference type="GO" id="GO:0016197">
    <property type="term" value="P:endosomal transport"/>
    <property type="evidence" value="ECO:0007669"/>
    <property type="project" value="TreeGrafter"/>
</dbReference>
<dbReference type="GO" id="GO:0031902">
    <property type="term" value="C:late endosome membrane"/>
    <property type="evidence" value="ECO:0007669"/>
    <property type="project" value="TreeGrafter"/>
</dbReference>
<dbReference type="GO" id="GO:0005794">
    <property type="term" value="C:Golgi apparatus"/>
    <property type="evidence" value="ECO:0007669"/>
    <property type="project" value="TreeGrafter"/>
</dbReference>
<keyword evidence="1" id="KW-1133">Transmembrane helix</keyword>
<evidence type="ECO:0000256" key="1">
    <source>
        <dbReference type="SAM" id="Phobius"/>
    </source>
</evidence>
<evidence type="ECO:0000313" key="4">
    <source>
        <dbReference type="Proteomes" id="UP001381693"/>
    </source>
</evidence>